<comment type="similarity">
    <text evidence="6">Belongs to the Mrp/NBP35 ATP-binding proteins family.</text>
</comment>
<evidence type="ECO:0000256" key="4">
    <source>
        <dbReference type="ARBA" id="ARBA00023004"/>
    </source>
</evidence>
<dbReference type="FunFam" id="3.40.50.300:FF:001119">
    <property type="entry name" value="Iron-sulfur cluster carrier protein"/>
    <property type="match status" value="1"/>
</dbReference>
<keyword evidence="8" id="KW-1185">Reference proteome</keyword>
<dbReference type="PANTHER" id="PTHR42961:SF2">
    <property type="entry name" value="IRON-SULFUR PROTEIN NUBPL"/>
    <property type="match status" value="1"/>
</dbReference>
<keyword evidence="3 6" id="KW-0067">ATP-binding</keyword>
<dbReference type="CDD" id="cd02037">
    <property type="entry name" value="Mrp_NBP35"/>
    <property type="match status" value="1"/>
</dbReference>
<dbReference type="Proteomes" id="UP000008721">
    <property type="component" value="Chromosome"/>
</dbReference>
<comment type="subunit">
    <text evidence="6">Homodimer.</text>
</comment>
<dbReference type="InterPro" id="IPR033756">
    <property type="entry name" value="YlxH/NBP35"/>
</dbReference>
<dbReference type="InterPro" id="IPR044304">
    <property type="entry name" value="NUBPL-like"/>
</dbReference>
<dbReference type="GO" id="GO:0016226">
    <property type="term" value="P:iron-sulfur cluster assembly"/>
    <property type="evidence" value="ECO:0007669"/>
    <property type="project" value="InterPro"/>
</dbReference>
<protein>
    <recommendedName>
        <fullName evidence="6">Iron-sulfur cluster carrier protein</fullName>
    </recommendedName>
</protein>
<evidence type="ECO:0000256" key="2">
    <source>
        <dbReference type="ARBA" id="ARBA00022741"/>
    </source>
</evidence>
<dbReference type="GO" id="GO:0046872">
    <property type="term" value="F:metal ion binding"/>
    <property type="evidence" value="ECO:0007669"/>
    <property type="project" value="UniProtKB-KW"/>
</dbReference>
<dbReference type="GO" id="GO:0016887">
    <property type="term" value="F:ATP hydrolysis activity"/>
    <property type="evidence" value="ECO:0007669"/>
    <property type="project" value="UniProtKB-UniRule"/>
</dbReference>
<organism evidence="7 8">
    <name type="scientific">Sulfuricurvum kujiense (strain ATCC BAA-921 / DSM 16994 / JCM 11577 / YK-1)</name>
    <dbReference type="NCBI Taxonomy" id="709032"/>
    <lineage>
        <taxon>Bacteria</taxon>
        <taxon>Pseudomonadati</taxon>
        <taxon>Campylobacterota</taxon>
        <taxon>Epsilonproteobacteria</taxon>
        <taxon>Campylobacterales</taxon>
        <taxon>Sulfurimonadaceae</taxon>
        <taxon>Sulfuricurvum</taxon>
    </lineage>
</organism>
<dbReference type="HAMAP" id="MF_02040">
    <property type="entry name" value="Mrp_NBP35"/>
    <property type="match status" value="1"/>
</dbReference>
<evidence type="ECO:0000313" key="7">
    <source>
        <dbReference type="EMBL" id="ADR35154.1"/>
    </source>
</evidence>
<dbReference type="InterPro" id="IPR000808">
    <property type="entry name" value="Mrp-like_CS"/>
</dbReference>
<dbReference type="STRING" id="709032.Sulku_2495"/>
<evidence type="ECO:0000256" key="3">
    <source>
        <dbReference type="ARBA" id="ARBA00022840"/>
    </source>
</evidence>
<dbReference type="GO" id="GO:0005524">
    <property type="term" value="F:ATP binding"/>
    <property type="evidence" value="ECO:0007669"/>
    <property type="project" value="UniProtKB-UniRule"/>
</dbReference>
<evidence type="ECO:0000313" key="8">
    <source>
        <dbReference type="Proteomes" id="UP000008721"/>
    </source>
</evidence>
<dbReference type="KEGG" id="sku:Sulku_2495"/>
<accession>E4TYZ4</accession>
<name>E4TYZ4_SULKY</name>
<evidence type="ECO:0000256" key="5">
    <source>
        <dbReference type="ARBA" id="ARBA00023014"/>
    </source>
</evidence>
<feature type="binding site" evidence="6">
    <location>
        <begin position="104"/>
        <end position="111"/>
    </location>
    <ligand>
        <name>ATP</name>
        <dbReference type="ChEBI" id="CHEBI:30616"/>
    </ligand>
</feature>
<dbReference type="RefSeq" id="WP_013461351.1">
    <property type="nucleotide sequence ID" value="NC_014762.1"/>
</dbReference>
<dbReference type="OrthoDB" id="9809679at2"/>
<evidence type="ECO:0000256" key="6">
    <source>
        <dbReference type="HAMAP-Rule" id="MF_02040"/>
    </source>
</evidence>
<keyword evidence="2 6" id="KW-0547">Nucleotide-binding</keyword>
<dbReference type="PANTHER" id="PTHR42961">
    <property type="entry name" value="IRON-SULFUR PROTEIN NUBPL"/>
    <property type="match status" value="1"/>
</dbReference>
<gene>
    <name evidence="7" type="ordered locus">Sulku_2495</name>
</gene>
<dbReference type="GO" id="GO:0051539">
    <property type="term" value="F:4 iron, 4 sulfur cluster binding"/>
    <property type="evidence" value="ECO:0007669"/>
    <property type="project" value="TreeGrafter"/>
</dbReference>
<comment type="function">
    <text evidence="6">Binds and transfers iron-sulfur (Fe-S) clusters to target apoproteins. Can hydrolyze ATP.</text>
</comment>
<dbReference type="EMBL" id="CP002355">
    <property type="protein sequence ID" value="ADR35154.1"/>
    <property type="molecule type" value="Genomic_DNA"/>
</dbReference>
<reference evidence="7 8" key="1">
    <citation type="journal article" date="2012" name="Stand. Genomic Sci.">
        <title>Complete genome sequence of the sulfur compounds oxidizing chemolithoautotroph Sulfuricurvum kujiense type strain (YK-1(T)).</title>
        <authorList>
            <person name="Han C."/>
            <person name="Kotsyurbenko O."/>
            <person name="Chertkov O."/>
            <person name="Held B."/>
            <person name="Lapidus A."/>
            <person name="Nolan M."/>
            <person name="Lucas S."/>
            <person name="Hammon N."/>
            <person name="Deshpande S."/>
            <person name="Cheng J.F."/>
            <person name="Tapia R."/>
            <person name="Goodwin L.A."/>
            <person name="Pitluck S."/>
            <person name="Liolios K."/>
            <person name="Pagani I."/>
            <person name="Ivanova N."/>
            <person name="Mavromatis K."/>
            <person name="Mikhailova N."/>
            <person name="Pati A."/>
            <person name="Chen A."/>
            <person name="Palaniappan K."/>
            <person name="Land M."/>
            <person name="Hauser L."/>
            <person name="Chang Y.J."/>
            <person name="Jeffries C.D."/>
            <person name="Brambilla E.M."/>
            <person name="Rohde M."/>
            <person name="Spring S."/>
            <person name="Sikorski J."/>
            <person name="Goker M."/>
            <person name="Woyke T."/>
            <person name="Bristow J."/>
            <person name="Eisen J.A."/>
            <person name="Markowitz V."/>
            <person name="Hugenholtz P."/>
            <person name="Kyrpides N.C."/>
            <person name="Klenk H.P."/>
            <person name="Detter J.C."/>
        </authorList>
    </citation>
    <scope>NUCLEOTIDE SEQUENCE [LARGE SCALE GENOMIC DNA]</scope>
    <source>
        <strain evidence="8">ATCC BAA-921 / DSM 16994 / JCM 11577 / YK-1</strain>
    </source>
</reference>
<dbReference type="eggNOG" id="COG0489">
    <property type="taxonomic scope" value="Bacteria"/>
</dbReference>
<dbReference type="HOGENOM" id="CLU_024839_0_0_7"/>
<dbReference type="InterPro" id="IPR019591">
    <property type="entry name" value="Mrp/NBP35_ATP-bd"/>
</dbReference>
<keyword evidence="4 6" id="KW-0408">Iron</keyword>
<dbReference type="SUPFAM" id="SSF52540">
    <property type="entry name" value="P-loop containing nucleoside triphosphate hydrolases"/>
    <property type="match status" value="1"/>
</dbReference>
<dbReference type="Gene3D" id="3.40.50.300">
    <property type="entry name" value="P-loop containing nucleotide triphosphate hydrolases"/>
    <property type="match status" value="1"/>
</dbReference>
<dbReference type="GO" id="GO:0140663">
    <property type="term" value="F:ATP-dependent FeS chaperone activity"/>
    <property type="evidence" value="ECO:0007669"/>
    <property type="project" value="InterPro"/>
</dbReference>
<keyword evidence="5 6" id="KW-0411">Iron-sulfur</keyword>
<dbReference type="InterPro" id="IPR027417">
    <property type="entry name" value="P-loop_NTPase"/>
</dbReference>
<sequence length="346" mass="37399">MNTKKLLEALNALPYPGLSRTLGELKLISTVKVVDNSASIELLTVSDDSYLTVKSAIETAFEKEFTALNITKKALVQKDTNYGNSAAPNNRAPYAANVIAVTSGKGGVGKSTVSVNLAIALAQKGYRVGILDADVYGPNVPRLTNTDLEKIKWNDDNQIVPSENYGIKIMSVALTTPTSDTPLVWRSSVAVSALIQFLEDVAWGELDFLVIDMPPGTGDIQLTMAQELPISAGVIVTTPQLVASDDVSRAIRMFQDIHVPMAGLVENMSYFVAPDTGTRYNIFGSGGGERLAERYNIPLLGQIPLNMDIREGSDNGEPPVVLGNNTLKSYYKEIVENMLKAVKFKV</sequence>
<proteinExistence type="inferred from homology"/>
<dbReference type="AlphaFoldDB" id="E4TYZ4"/>
<keyword evidence="6" id="KW-0378">Hydrolase</keyword>
<keyword evidence="1 6" id="KW-0479">Metal-binding</keyword>
<dbReference type="PROSITE" id="PS01215">
    <property type="entry name" value="MRP"/>
    <property type="match status" value="1"/>
</dbReference>
<dbReference type="Pfam" id="PF10609">
    <property type="entry name" value="ParA"/>
    <property type="match status" value="1"/>
</dbReference>
<evidence type="ECO:0000256" key="1">
    <source>
        <dbReference type="ARBA" id="ARBA00022723"/>
    </source>
</evidence>